<feature type="non-terminal residue" evidence="1">
    <location>
        <position position="1"/>
    </location>
</feature>
<dbReference type="Proteomes" id="UP000054721">
    <property type="component" value="Unassembled WGS sequence"/>
</dbReference>
<proteinExistence type="predicted"/>
<evidence type="ECO:0000313" key="1">
    <source>
        <dbReference type="EMBL" id="KRZ46905.1"/>
    </source>
</evidence>
<protein>
    <submittedName>
        <fullName evidence="1">Uncharacterized protein</fullName>
    </submittedName>
</protein>
<dbReference type="EMBL" id="JYDW01001838">
    <property type="protein sequence ID" value="KRZ46905.1"/>
    <property type="molecule type" value="Genomic_DNA"/>
</dbReference>
<evidence type="ECO:0000313" key="2">
    <source>
        <dbReference type="Proteomes" id="UP000054721"/>
    </source>
</evidence>
<name>A0A0V1KHY0_9BILA</name>
<dbReference type="AlphaFoldDB" id="A0A0V1KHY0"/>
<organism evidence="1 2">
    <name type="scientific">Trichinella nativa</name>
    <dbReference type="NCBI Taxonomy" id="6335"/>
    <lineage>
        <taxon>Eukaryota</taxon>
        <taxon>Metazoa</taxon>
        <taxon>Ecdysozoa</taxon>
        <taxon>Nematoda</taxon>
        <taxon>Enoplea</taxon>
        <taxon>Dorylaimia</taxon>
        <taxon>Trichinellida</taxon>
        <taxon>Trichinellidae</taxon>
        <taxon>Trichinella</taxon>
    </lineage>
</organism>
<feature type="non-terminal residue" evidence="1">
    <location>
        <position position="64"/>
    </location>
</feature>
<gene>
    <name evidence="1" type="ORF">T02_15541</name>
</gene>
<sequence length="64" mass="7465">NIRETSACTPIRCLRNRNRILTKSLCKDGPASNCLFKDVRLKWAEASNTIRHFVEVWSVLNTMW</sequence>
<keyword evidence="2" id="KW-1185">Reference proteome</keyword>
<accession>A0A0V1KHY0</accession>
<reference evidence="1 2" key="1">
    <citation type="submission" date="2015-05" db="EMBL/GenBank/DDBJ databases">
        <title>Evolution of Trichinella species and genotypes.</title>
        <authorList>
            <person name="Korhonen P.K."/>
            <person name="Edoardo P."/>
            <person name="Giuseppe L.R."/>
            <person name="Gasser R.B."/>
        </authorList>
    </citation>
    <scope>NUCLEOTIDE SEQUENCE [LARGE SCALE GENOMIC DNA]</scope>
    <source>
        <strain evidence="1">ISS10</strain>
    </source>
</reference>
<comment type="caution">
    <text evidence="1">The sequence shown here is derived from an EMBL/GenBank/DDBJ whole genome shotgun (WGS) entry which is preliminary data.</text>
</comment>